<keyword evidence="3" id="KW-1185">Reference proteome</keyword>
<feature type="compositionally biased region" description="Basic and acidic residues" evidence="1">
    <location>
        <begin position="283"/>
        <end position="301"/>
    </location>
</feature>
<feature type="region of interest" description="Disordered" evidence="1">
    <location>
        <begin position="1"/>
        <end position="119"/>
    </location>
</feature>
<feature type="region of interest" description="Disordered" evidence="1">
    <location>
        <begin position="150"/>
        <end position="301"/>
    </location>
</feature>
<comment type="caution">
    <text evidence="2">The sequence shown here is derived from an EMBL/GenBank/DDBJ whole genome shotgun (WGS) entry which is preliminary data.</text>
</comment>
<gene>
    <name evidence="2" type="ORF">J437_LFUL018112</name>
</gene>
<evidence type="ECO:0000313" key="2">
    <source>
        <dbReference type="EMBL" id="KAG8238234.1"/>
    </source>
</evidence>
<evidence type="ECO:0000256" key="1">
    <source>
        <dbReference type="SAM" id="MobiDB-lite"/>
    </source>
</evidence>
<dbReference type="EMBL" id="KZ309309">
    <property type="protein sequence ID" value="KAG8238234.1"/>
    <property type="molecule type" value="Genomic_DNA"/>
</dbReference>
<evidence type="ECO:0000313" key="3">
    <source>
        <dbReference type="Proteomes" id="UP000792457"/>
    </source>
</evidence>
<reference evidence="2" key="2">
    <citation type="submission" date="2017-10" db="EMBL/GenBank/DDBJ databases">
        <title>Ladona fulva Genome sequencing and assembly.</title>
        <authorList>
            <person name="Murali S."/>
            <person name="Richards S."/>
            <person name="Bandaranaike D."/>
            <person name="Bellair M."/>
            <person name="Blankenburg K."/>
            <person name="Chao H."/>
            <person name="Dinh H."/>
            <person name="Doddapaneni H."/>
            <person name="Dugan-Rocha S."/>
            <person name="Elkadiri S."/>
            <person name="Gnanaolivu R."/>
            <person name="Hernandez B."/>
            <person name="Skinner E."/>
            <person name="Javaid M."/>
            <person name="Lee S."/>
            <person name="Li M."/>
            <person name="Ming W."/>
            <person name="Munidasa M."/>
            <person name="Muniz J."/>
            <person name="Nguyen L."/>
            <person name="Hughes D."/>
            <person name="Osuji N."/>
            <person name="Pu L.-L."/>
            <person name="Puazo M."/>
            <person name="Qu C."/>
            <person name="Quiroz J."/>
            <person name="Raj R."/>
            <person name="Weissenberger G."/>
            <person name="Xin Y."/>
            <person name="Zou X."/>
            <person name="Han Y."/>
            <person name="Worley K."/>
            <person name="Muzny D."/>
            <person name="Gibbs R."/>
        </authorList>
    </citation>
    <scope>NUCLEOTIDE SEQUENCE</scope>
    <source>
        <strain evidence="2">Sampled in the wild</strain>
    </source>
</reference>
<organism evidence="2 3">
    <name type="scientific">Ladona fulva</name>
    <name type="common">Scarce chaser dragonfly</name>
    <name type="synonym">Libellula fulva</name>
    <dbReference type="NCBI Taxonomy" id="123851"/>
    <lineage>
        <taxon>Eukaryota</taxon>
        <taxon>Metazoa</taxon>
        <taxon>Ecdysozoa</taxon>
        <taxon>Arthropoda</taxon>
        <taxon>Hexapoda</taxon>
        <taxon>Insecta</taxon>
        <taxon>Pterygota</taxon>
        <taxon>Palaeoptera</taxon>
        <taxon>Odonata</taxon>
        <taxon>Epiprocta</taxon>
        <taxon>Anisoptera</taxon>
        <taxon>Libelluloidea</taxon>
        <taxon>Libellulidae</taxon>
        <taxon>Ladona</taxon>
    </lineage>
</organism>
<reference evidence="2" key="1">
    <citation type="submission" date="2013-04" db="EMBL/GenBank/DDBJ databases">
        <authorList>
            <person name="Qu J."/>
            <person name="Murali S.C."/>
            <person name="Bandaranaike D."/>
            <person name="Bellair M."/>
            <person name="Blankenburg K."/>
            <person name="Chao H."/>
            <person name="Dinh H."/>
            <person name="Doddapaneni H."/>
            <person name="Downs B."/>
            <person name="Dugan-Rocha S."/>
            <person name="Elkadiri S."/>
            <person name="Gnanaolivu R.D."/>
            <person name="Hernandez B."/>
            <person name="Javaid M."/>
            <person name="Jayaseelan J.C."/>
            <person name="Lee S."/>
            <person name="Li M."/>
            <person name="Ming W."/>
            <person name="Munidasa M."/>
            <person name="Muniz J."/>
            <person name="Nguyen L."/>
            <person name="Ongeri F."/>
            <person name="Osuji N."/>
            <person name="Pu L.-L."/>
            <person name="Puazo M."/>
            <person name="Qu C."/>
            <person name="Quiroz J."/>
            <person name="Raj R."/>
            <person name="Weissenberger G."/>
            <person name="Xin Y."/>
            <person name="Zou X."/>
            <person name="Han Y."/>
            <person name="Richards S."/>
            <person name="Worley K."/>
            <person name="Muzny D."/>
            <person name="Gibbs R."/>
        </authorList>
    </citation>
    <scope>NUCLEOTIDE SEQUENCE</scope>
    <source>
        <strain evidence="2">Sampled in the wild</strain>
    </source>
</reference>
<feature type="compositionally biased region" description="Acidic residues" evidence="1">
    <location>
        <begin position="53"/>
        <end position="67"/>
    </location>
</feature>
<feature type="compositionally biased region" description="Acidic residues" evidence="1">
    <location>
        <begin position="1"/>
        <end position="19"/>
    </location>
</feature>
<proteinExistence type="predicted"/>
<accession>A0A8K0PC97</accession>
<dbReference type="Proteomes" id="UP000792457">
    <property type="component" value="Unassembled WGS sequence"/>
</dbReference>
<feature type="compositionally biased region" description="Basic and acidic residues" evidence="1">
    <location>
        <begin position="218"/>
        <end position="227"/>
    </location>
</feature>
<feature type="compositionally biased region" description="Low complexity" evidence="1">
    <location>
        <begin position="164"/>
        <end position="173"/>
    </location>
</feature>
<protein>
    <submittedName>
        <fullName evidence="2">Uncharacterized protein</fullName>
    </submittedName>
</protein>
<dbReference type="AlphaFoldDB" id="A0A8K0PC97"/>
<sequence>MLEMEQEEEVASENVESAEEQIGKRLHPVTPSKSGPSKKRQSRLSAARKLETEQEEEVVSENVESTEEQIGKRSHPVTPTKSGPSKKRPSRLSAAKFLHMKQEEEKEETPENVGSVEDHSRAFVFSPPKAVATNLQAVLEEMESVPEFALSPPELISHPPMLTSQRRSFPASRRSARSLGPIPEVKDEEEQIPATPSPRRGRPSKAKLLIASKRRGKEKHEDAERGVSHGSRTSSSELKPIEESKSEEDVSEKTKKISSSQRHRSSPTGSVVSEGALDIEDDSSLKAEEESNRTKDDSDTLPRKPAVIVDLHKNCACIGAFTLGLDVSTANCSRFSAIFGGIKFYILERREDSRLSFTLTYGVSSPGNSAYHLVLQSYGSLSGTRTYYELKIYIPYTVARQRLSGGHWAVLHQRGADEGLGGQQRVLQCEGADLGGLEGRQSYFMRC</sequence>
<feature type="compositionally biased region" description="Basic and acidic residues" evidence="1">
    <location>
        <begin position="239"/>
        <end position="255"/>
    </location>
</feature>
<name>A0A8K0PC97_LADFU</name>